<dbReference type="Proteomes" id="UP000054844">
    <property type="component" value="Unassembled WGS sequence"/>
</dbReference>
<dbReference type="EMBL" id="LLWF02000182">
    <property type="protein sequence ID" value="ONH81154.1"/>
    <property type="molecule type" value="Genomic_DNA"/>
</dbReference>
<dbReference type="PANTHER" id="PTHR30118">
    <property type="entry name" value="HTH-TYPE TRANSCRIPTIONAL REGULATOR LEUO-RELATED"/>
    <property type="match status" value="1"/>
</dbReference>
<dbReference type="RefSeq" id="WP_058390056.1">
    <property type="nucleotide sequence ID" value="NZ_LLWF02000182.1"/>
</dbReference>
<keyword evidence="4" id="KW-0804">Transcription</keyword>
<name>A0A1S8D056_9PROT</name>
<comment type="similarity">
    <text evidence="1">Belongs to the LysR transcriptional regulatory family.</text>
</comment>
<keyword evidence="2" id="KW-0805">Transcription regulation</keyword>
<dbReference type="InterPro" id="IPR005119">
    <property type="entry name" value="LysR_subst-bd"/>
</dbReference>
<dbReference type="InterPro" id="IPR036388">
    <property type="entry name" value="WH-like_DNA-bd_sf"/>
</dbReference>
<dbReference type="InterPro" id="IPR050389">
    <property type="entry name" value="LysR-type_TF"/>
</dbReference>
<dbReference type="GO" id="GO:0003700">
    <property type="term" value="F:DNA-binding transcription factor activity"/>
    <property type="evidence" value="ECO:0007669"/>
    <property type="project" value="InterPro"/>
</dbReference>
<organism evidence="6 7">
    <name type="scientific">Roseomonas mucosa</name>
    <dbReference type="NCBI Taxonomy" id="207340"/>
    <lineage>
        <taxon>Bacteria</taxon>
        <taxon>Pseudomonadati</taxon>
        <taxon>Pseudomonadota</taxon>
        <taxon>Alphaproteobacteria</taxon>
        <taxon>Acetobacterales</taxon>
        <taxon>Roseomonadaceae</taxon>
        <taxon>Roseomonas</taxon>
    </lineage>
</organism>
<dbReference type="PRINTS" id="PR00039">
    <property type="entry name" value="HTHLYSR"/>
</dbReference>
<dbReference type="InterPro" id="IPR036390">
    <property type="entry name" value="WH_DNA-bd_sf"/>
</dbReference>
<evidence type="ECO:0000256" key="4">
    <source>
        <dbReference type="ARBA" id="ARBA00023163"/>
    </source>
</evidence>
<feature type="domain" description="HTH lysR-type" evidence="5">
    <location>
        <begin position="1"/>
        <end position="60"/>
    </location>
</feature>
<evidence type="ECO:0000313" key="6">
    <source>
        <dbReference type="EMBL" id="ONH81154.1"/>
    </source>
</evidence>
<dbReference type="Pfam" id="PF00126">
    <property type="entry name" value="HTH_1"/>
    <property type="match status" value="1"/>
</dbReference>
<evidence type="ECO:0000256" key="2">
    <source>
        <dbReference type="ARBA" id="ARBA00023015"/>
    </source>
</evidence>
<sequence length="299" mass="33582">MLGALNLLAALDQLLIERNVSRAAERMQITQSAMSNALARLRDYFGDPLLVQVGRKLELTPRAEALVDPVRDILVRIQASVVTAPSFDPKDSDRVFHILASDSTLMTLVPVLLRSLADQGATVGLEFHPQADLPARALERGEADILIIPEDYASDDHPMEILYAETFVCLVDARHPRIGDSLDMRTYETEAHVIMRPRHDIQSFDSREIKRLGIHRHVEVATFSFSSLPILIAGTERIATVHRRLAQSMARTLPLKVLELPFEIGPMRQCAQWHAHRSSDPGLQWFRGRLTEAVNKSIH</sequence>
<proteinExistence type="inferred from homology"/>
<dbReference type="AlphaFoldDB" id="A0A1S8D056"/>
<dbReference type="Gene3D" id="1.10.10.10">
    <property type="entry name" value="Winged helix-like DNA-binding domain superfamily/Winged helix DNA-binding domain"/>
    <property type="match status" value="1"/>
</dbReference>
<evidence type="ECO:0000256" key="3">
    <source>
        <dbReference type="ARBA" id="ARBA00023125"/>
    </source>
</evidence>
<dbReference type="GO" id="GO:0003677">
    <property type="term" value="F:DNA binding"/>
    <property type="evidence" value="ECO:0007669"/>
    <property type="project" value="UniProtKB-KW"/>
</dbReference>
<dbReference type="InterPro" id="IPR000847">
    <property type="entry name" value="LysR_HTH_N"/>
</dbReference>
<dbReference type="SUPFAM" id="SSF46785">
    <property type="entry name" value="Winged helix' DNA-binding domain"/>
    <property type="match status" value="1"/>
</dbReference>
<dbReference type="Pfam" id="PF03466">
    <property type="entry name" value="LysR_substrate"/>
    <property type="match status" value="1"/>
</dbReference>
<dbReference type="PANTHER" id="PTHR30118:SF6">
    <property type="entry name" value="HTH-TYPE TRANSCRIPTIONAL REGULATOR LEUO"/>
    <property type="match status" value="1"/>
</dbReference>
<dbReference type="STRING" id="207340.APZ41_021440"/>
<evidence type="ECO:0000313" key="7">
    <source>
        <dbReference type="Proteomes" id="UP000054844"/>
    </source>
</evidence>
<dbReference type="PROSITE" id="PS50931">
    <property type="entry name" value="HTH_LYSR"/>
    <property type="match status" value="1"/>
</dbReference>
<gene>
    <name evidence="6" type="ORF">APZ41_021440</name>
</gene>
<accession>A0A1S8D056</accession>
<reference evidence="6" key="1">
    <citation type="submission" date="2016-12" db="EMBL/GenBank/DDBJ databases">
        <title>Draft genome sequence of Roseomonas mucosa strain AU37, isolated from a peripheral intravenous catheter.</title>
        <authorList>
            <person name="Choudhury M.A."/>
            <person name="Sidjabat H.E."/>
            <person name="Wailan A.M."/>
            <person name="Zhang L."/>
            <person name="Marsh N.M."/>
            <person name="Rickard C.M."/>
            <person name="Davies M."/>
            <person name="Mcmillan D.J."/>
        </authorList>
    </citation>
    <scope>NUCLEOTIDE SEQUENCE [LARGE SCALE GENOMIC DNA]</scope>
    <source>
        <strain evidence="6">AU37</strain>
    </source>
</reference>
<evidence type="ECO:0000256" key="1">
    <source>
        <dbReference type="ARBA" id="ARBA00009437"/>
    </source>
</evidence>
<dbReference type="Gene3D" id="3.40.190.10">
    <property type="entry name" value="Periplasmic binding protein-like II"/>
    <property type="match status" value="2"/>
</dbReference>
<keyword evidence="3" id="KW-0238">DNA-binding</keyword>
<keyword evidence="7" id="KW-1185">Reference proteome</keyword>
<comment type="caution">
    <text evidence="6">The sequence shown here is derived from an EMBL/GenBank/DDBJ whole genome shotgun (WGS) entry which is preliminary data.</text>
</comment>
<protein>
    <recommendedName>
        <fullName evidence="5">HTH lysR-type domain-containing protein</fullName>
    </recommendedName>
</protein>
<dbReference type="SUPFAM" id="SSF53850">
    <property type="entry name" value="Periplasmic binding protein-like II"/>
    <property type="match status" value="1"/>
</dbReference>
<evidence type="ECO:0000259" key="5">
    <source>
        <dbReference type="PROSITE" id="PS50931"/>
    </source>
</evidence>